<sequence length="506" mass="55156">MQLTTLAAELADKPAIIMGGSGDTLTFRELEARSNQIARMLRARGLRAGDHIALLFDNTIDMFPIVFAAQRSGLFYTPVNWHLSESEAIYIVENCEARVLLSAPALEDSAAAIGGALPGLERIVTGDVSGVRSLDNAIAGCPIDPIEDETEGYYMFYSSGTTGRPKGILPEISGLPFGAGLPIDHRMAAAFGFGRNTVYLSPGPLYHAAPLAWTIGTIRNGGTAVVMEKFDAEHALRLIERHGVTHGQFVPTMFVRMLKLPETVRARYDVSGLRAVVHSAAQCPVEVKKQMIDWFGPKLVEFYGGTEGTGFCMIDTPTWLTRKGSVGKPLRGIPHICDDEGNELKPGEIGTIWFGDAGQFSYHRDPDKTASVYNDKGWNTLGDLGYVDEEGYLYLSGRRTDLILSGGVNIYPREIEDTLTLHPAVDDVAVIGIPEPEFGQRVHAVVQPAATATPGPDLAAALIAYCREHLGHYKCPKSISFEPVPRLPSGKILRRELMKAYEESQR</sequence>
<accession>A0ABZ1Z082</accession>
<dbReference type="Gene3D" id="3.40.50.12780">
    <property type="entry name" value="N-terminal domain of ligase-like"/>
    <property type="match status" value="1"/>
</dbReference>
<dbReference type="EMBL" id="CP109441">
    <property type="protein sequence ID" value="WUV47419.1"/>
    <property type="molecule type" value="Genomic_DNA"/>
</dbReference>
<evidence type="ECO:0000259" key="1">
    <source>
        <dbReference type="Pfam" id="PF00501"/>
    </source>
</evidence>
<dbReference type="PROSITE" id="PS00455">
    <property type="entry name" value="AMP_BINDING"/>
    <property type="match status" value="1"/>
</dbReference>
<feature type="domain" description="AMP-dependent synthetase/ligase" evidence="1">
    <location>
        <begin position="7"/>
        <end position="358"/>
    </location>
</feature>
<dbReference type="SUPFAM" id="SSF56801">
    <property type="entry name" value="Acetyl-CoA synthetase-like"/>
    <property type="match status" value="1"/>
</dbReference>
<protein>
    <submittedName>
        <fullName evidence="3">Acyl-CoA synthetase</fullName>
    </submittedName>
</protein>
<name>A0ABZ1Z082_9NOCA</name>
<dbReference type="InterPro" id="IPR020845">
    <property type="entry name" value="AMP-binding_CS"/>
</dbReference>
<feature type="domain" description="AMP-binding enzyme C-terminal" evidence="2">
    <location>
        <begin position="414"/>
        <end position="491"/>
    </location>
</feature>
<evidence type="ECO:0000313" key="3">
    <source>
        <dbReference type="EMBL" id="WUV47419.1"/>
    </source>
</evidence>
<dbReference type="RefSeq" id="WP_329411480.1">
    <property type="nucleotide sequence ID" value="NZ_CP109441.1"/>
</dbReference>
<dbReference type="PANTHER" id="PTHR24096">
    <property type="entry name" value="LONG-CHAIN-FATTY-ACID--COA LIGASE"/>
    <property type="match status" value="1"/>
</dbReference>
<dbReference type="PANTHER" id="PTHR24096:SF323">
    <property type="entry name" value="BLR3536 PROTEIN"/>
    <property type="match status" value="1"/>
</dbReference>
<dbReference type="InterPro" id="IPR000873">
    <property type="entry name" value="AMP-dep_synth/lig_dom"/>
</dbReference>
<dbReference type="Proteomes" id="UP001432062">
    <property type="component" value="Chromosome"/>
</dbReference>
<dbReference type="Gene3D" id="3.30.300.30">
    <property type="match status" value="1"/>
</dbReference>
<proteinExistence type="predicted"/>
<dbReference type="Pfam" id="PF00501">
    <property type="entry name" value="AMP-binding"/>
    <property type="match status" value="1"/>
</dbReference>
<dbReference type="InterPro" id="IPR045851">
    <property type="entry name" value="AMP-bd_C_sf"/>
</dbReference>
<dbReference type="InterPro" id="IPR042099">
    <property type="entry name" value="ANL_N_sf"/>
</dbReference>
<evidence type="ECO:0000313" key="4">
    <source>
        <dbReference type="Proteomes" id="UP001432062"/>
    </source>
</evidence>
<organism evidence="3 4">
    <name type="scientific">Nocardia vinacea</name>
    <dbReference type="NCBI Taxonomy" id="96468"/>
    <lineage>
        <taxon>Bacteria</taxon>
        <taxon>Bacillati</taxon>
        <taxon>Actinomycetota</taxon>
        <taxon>Actinomycetes</taxon>
        <taxon>Mycobacteriales</taxon>
        <taxon>Nocardiaceae</taxon>
        <taxon>Nocardia</taxon>
    </lineage>
</organism>
<keyword evidence="4" id="KW-1185">Reference proteome</keyword>
<dbReference type="InterPro" id="IPR025110">
    <property type="entry name" value="AMP-bd_C"/>
</dbReference>
<reference evidence="3" key="1">
    <citation type="submission" date="2022-10" db="EMBL/GenBank/DDBJ databases">
        <title>The complete genomes of actinobacterial strains from the NBC collection.</title>
        <authorList>
            <person name="Joergensen T.S."/>
            <person name="Alvarez Arevalo M."/>
            <person name="Sterndorff E.B."/>
            <person name="Faurdal D."/>
            <person name="Vuksanovic O."/>
            <person name="Mourched A.-S."/>
            <person name="Charusanti P."/>
            <person name="Shaw S."/>
            <person name="Blin K."/>
            <person name="Weber T."/>
        </authorList>
    </citation>
    <scope>NUCLEOTIDE SEQUENCE</scope>
    <source>
        <strain evidence="3">NBC_01482</strain>
    </source>
</reference>
<evidence type="ECO:0000259" key="2">
    <source>
        <dbReference type="Pfam" id="PF13193"/>
    </source>
</evidence>
<dbReference type="Pfam" id="PF13193">
    <property type="entry name" value="AMP-binding_C"/>
    <property type="match status" value="1"/>
</dbReference>
<gene>
    <name evidence="3" type="ORF">OG563_04035</name>
</gene>